<dbReference type="Pfam" id="PF00072">
    <property type="entry name" value="Response_reg"/>
    <property type="match status" value="1"/>
</dbReference>
<dbReference type="PANTHER" id="PTHR45138">
    <property type="entry name" value="REGULATORY COMPONENTS OF SENSORY TRANSDUCTION SYSTEM"/>
    <property type="match status" value="1"/>
</dbReference>
<evidence type="ECO:0000256" key="1">
    <source>
        <dbReference type="ARBA" id="ARBA00012528"/>
    </source>
</evidence>
<evidence type="ECO:0000313" key="6">
    <source>
        <dbReference type="EMBL" id="QWK91355.1"/>
    </source>
</evidence>
<evidence type="ECO:0000259" key="4">
    <source>
        <dbReference type="PROSITE" id="PS50110"/>
    </source>
</evidence>
<dbReference type="AlphaFoldDB" id="A0A975S2P8"/>
<keyword evidence="6" id="KW-0548">Nucleotidyltransferase</keyword>
<dbReference type="InterPro" id="IPR029787">
    <property type="entry name" value="Nucleotide_cyclase"/>
</dbReference>
<dbReference type="InterPro" id="IPR043128">
    <property type="entry name" value="Rev_trsase/Diguanyl_cyclase"/>
</dbReference>
<dbReference type="InterPro" id="IPR050469">
    <property type="entry name" value="Diguanylate_Cyclase"/>
</dbReference>
<dbReference type="InterPro" id="IPR011006">
    <property type="entry name" value="CheY-like_superfamily"/>
</dbReference>
<proteinExistence type="predicted"/>
<evidence type="ECO:0000259" key="5">
    <source>
        <dbReference type="PROSITE" id="PS50887"/>
    </source>
</evidence>
<dbReference type="Pfam" id="PF00990">
    <property type="entry name" value="GGDEF"/>
    <property type="match status" value="1"/>
</dbReference>
<feature type="domain" description="Response regulatory" evidence="4">
    <location>
        <begin position="4"/>
        <end position="120"/>
    </location>
</feature>
<dbReference type="Proteomes" id="UP000679352">
    <property type="component" value="Chromosome"/>
</dbReference>
<feature type="domain" description="GGDEF" evidence="5">
    <location>
        <begin position="321"/>
        <end position="459"/>
    </location>
</feature>
<dbReference type="SUPFAM" id="SSF55073">
    <property type="entry name" value="Nucleotide cyclase"/>
    <property type="match status" value="1"/>
</dbReference>
<accession>A0A975S2P8</accession>
<keyword evidence="7" id="KW-1185">Reference proteome</keyword>
<name>A0A975S2P8_9RHOB</name>
<dbReference type="SMART" id="SM00448">
    <property type="entry name" value="REC"/>
    <property type="match status" value="1"/>
</dbReference>
<comment type="catalytic activity">
    <reaction evidence="2">
        <text>2 GTP = 3',3'-c-di-GMP + 2 diphosphate</text>
        <dbReference type="Rhea" id="RHEA:24898"/>
        <dbReference type="ChEBI" id="CHEBI:33019"/>
        <dbReference type="ChEBI" id="CHEBI:37565"/>
        <dbReference type="ChEBI" id="CHEBI:58805"/>
        <dbReference type="EC" id="2.7.7.65"/>
    </reaction>
</comment>
<protein>
    <recommendedName>
        <fullName evidence="1">diguanylate cyclase</fullName>
        <ecNumber evidence="1">2.7.7.65</ecNumber>
    </recommendedName>
</protein>
<gene>
    <name evidence="6" type="ORF">KM031_05555</name>
</gene>
<dbReference type="FunFam" id="3.30.70.270:FF:000001">
    <property type="entry name" value="Diguanylate cyclase domain protein"/>
    <property type="match status" value="1"/>
</dbReference>
<dbReference type="PROSITE" id="PS50110">
    <property type="entry name" value="RESPONSE_REGULATORY"/>
    <property type="match status" value="1"/>
</dbReference>
<dbReference type="GO" id="GO:0000160">
    <property type="term" value="P:phosphorelay signal transduction system"/>
    <property type="evidence" value="ECO:0007669"/>
    <property type="project" value="InterPro"/>
</dbReference>
<reference evidence="6" key="1">
    <citation type="submission" date="2021-06" db="EMBL/GenBank/DDBJ databases">
        <title>Direct submission.</title>
        <authorList>
            <person name="Lee C.-S."/>
            <person name="Jin L."/>
        </authorList>
    </citation>
    <scope>NUCLEOTIDE SEQUENCE</scope>
    <source>
        <strain evidence="6">Con5</strain>
    </source>
</reference>
<evidence type="ECO:0000256" key="2">
    <source>
        <dbReference type="ARBA" id="ARBA00034247"/>
    </source>
</evidence>
<dbReference type="InterPro" id="IPR000160">
    <property type="entry name" value="GGDEF_dom"/>
</dbReference>
<dbReference type="EC" id="2.7.7.65" evidence="1"/>
<dbReference type="PANTHER" id="PTHR45138:SF9">
    <property type="entry name" value="DIGUANYLATE CYCLASE DGCM-RELATED"/>
    <property type="match status" value="1"/>
</dbReference>
<dbReference type="Gene3D" id="3.40.50.2300">
    <property type="match status" value="1"/>
</dbReference>
<dbReference type="EMBL" id="CP076361">
    <property type="protein sequence ID" value="QWK91355.1"/>
    <property type="molecule type" value="Genomic_DNA"/>
</dbReference>
<dbReference type="GO" id="GO:0052621">
    <property type="term" value="F:diguanylate cyclase activity"/>
    <property type="evidence" value="ECO:0007669"/>
    <property type="project" value="UniProtKB-EC"/>
</dbReference>
<dbReference type="SUPFAM" id="SSF52172">
    <property type="entry name" value="CheY-like"/>
    <property type="match status" value="2"/>
</dbReference>
<dbReference type="InterPro" id="IPR001789">
    <property type="entry name" value="Sig_transdc_resp-reg_receiver"/>
</dbReference>
<organism evidence="6 7">
    <name type="scientific">Gemmobacter fulvus</name>
    <dbReference type="NCBI Taxonomy" id="2840474"/>
    <lineage>
        <taxon>Bacteria</taxon>
        <taxon>Pseudomonadati</taxon>
        <taxon>Pseudomonadota</taxon>
        <taxon>Alphaproteobacteria</taxon>
        <taxon>Rhodobacterales</taxon>
        <taxon>Paracoccaceae</taxon>
        <taxon>Gemmobacter</taxon>
    </lineage>
</organism>
<evidence type="ECO:0000256" key="3">
    <source>
        <dbReference type="PROSITE-ProRule" id="PRU00169"/>
    </source>
</evidence>
<comment type="caution">
    <text evidence="3">Lacks conserved residue(s) required for the propagation of feature annotation.</text>
</comment>
<dbReference type="NCBIfam" id="TIGR00254">
    <property type="entry name" value="GGDEF"/>
    <property type="match status" value="1"/>
</dbReference>
<dbReference type="PROSITE" id="PS50887">
    <property type="entry name" value="GGDEF"/>
    <property type="match status" value="1"/>
</dbReference>
<dbReference type="KEGG" id="gfu:KM031_05555"/>
<dbReference type="Gene3D" id="3.30.70.270">
    <property type="match status" value="1"/>
</dbReference>
<sequence length="461" mass="49253">MVGKILIVDDVATNRIVLKAKLAMACYQPMLAADGRSCLRLAREALPDLIVLNVRLPDLPGIEVVQALRADPLTADIPVLMLADTGDAATRLAALRAGADDVLVRPVEDVILMARLRNLSRTREAMAELGQRGATLQALGLAEAQAAFEFPGAIALVADRAETTMRWRKDLAAGLGDRVILMSREEALADPVPGQAADIFVVDGTLGGSGGGLRLMSDLRSRSATRHAAVVLIQPQPNPAEIAMAFDMGANDVQPAGLPGAELALRLRRLMRRKQTADRLRASVQDGLRLAVIDPLTGLYNRRYALPRLAAIAERARRAHGSFAVMVIDLDRFKSVNDHWGHAAGDAVLVEVAHRLGDNLRASDLVARIGGEEFLVALPDAAQADARAMAERLCRVMRDQPILLPDGSALSVTVSIGLAMSDGCGPAQDEAVSQVMERADRALLAAKSEGRNQVMVNHSHA</sequence>
<keyword evidence="6" id="KW-0808">Transferase</keyword>
<dbReference type="RefSeq" id="WP_215503546.1">
    <property type="nucleotide sequence ID" value="NZ_CP076361.1"/>
</dbReference>
<dbReference type="SMART" id="SM00267">
    <property type="entry name" value="GGDEF"/>
    <property type="match status" value="1"/>
</dbReference>
<dbReference type="CDD" id="cd01949">
    <property type="entry name" value="GGDEF"/>
    <property type="match status" value="1"/>
</dbReference>
<evidence type="ECO:0000313" key="7">
    <source>
        <dbReference type="Proteomes" id="UP000679352"/>
    </source>
</evidence>